<comment type="caution">
    <text evidence="3">The sequence shown here is derived from an EMBL/GenBank/DDBJ whole genome shotgun (WGS) entry which is preliminary data.</text>
</comment>
<evidence type="ECO:0000259" key="2">
    <source>
        <dbReference type="SMART" id="SM00849"/>
    </source>
</evidence>
<evidence type="ECO:0000256" key="1">
    <source>
        <dbReference type="ARBA" id="ARBA00022833"/>
    </source>
</evidence>
<keyword evidence="1" id="KW-0862">Zinc</keyword>
<name>A0ABW4HWH5_9BACI</name>
<accession>A0ABW4HWH5</accession>
<organism evidence="3 4">
    <name type="scientific">Oceanobacillus luteolus</name>
    <dbReference type="NCBI Taxonomy" id="1274358"/>
    <lineage>
        <taxon>Bacteria</taxon>
        <taxon>Bacillati</taxon>
        <taxon>Bacillota</taxon>
        <taxon>Bacilli</taxon>
        <taxon>Bacillales</taxon>
        <taxon>Bacillaceae</taxon>
        <taxon>Oceanobacillus</taxon>
    </lineage>
</organism>
<gene>
    <name evidence="3" type="ORF">ACFSBH_17450</name>
</gene>
<protein>
    <submittedName>
        <fullName evidence="3">MBL fold metallo-hydrolase</fullName>
    </submittedName>
</protein>
<feature type="domain" description="Metallo-beta-lactamase" evidence="2">
    <location>
        <begin position="18"/>
        <end position="208"/>
    </location>
</feature>
<dbReference type="Pfam" id="PF00753">
    <property type="entry name" value="Lactamase_B"/>
    <property type="match status" value="1"/>
</dbReference>
<dbReference type="PANTHER" id="PTHR46018:SF4">
    <property type="entry name" value="METALLO-HYDROLASE YHFI-RELATED"/>
    <property type="match status" value="1"/>
</dbReference>
<dbReference type="InterPro" id="IPR001279">
    <property type="entry name" value="Metallo-B-lactamas"/>
</dbReference>
<dbReference type="CDD" id="cd07716">
    <property type="entry name" value="RNaseZ_short-form-like_MBL-fold"/>
    <property type="match status" value="1"/>
</dbReference>
<dbReference type="Proteomes" id="UP001597221">
    <property type="component" value="Unassembled WGS sequence"/>
</dbReference>
<sequence length="241" mass="26824">MKITVIGMWGGFPKKGEPCSGYLIQHEGFSLLVDCGSGVLMKLQEFINLNEIHHVVLSHYHYDHSSDVGAYQFSRLVNTKLGKVDHPLCIYGPENPVKKDEFTSIPYTQFQRIDQDTELTIGPFQLNFLKSIHPVETYAMKITCKNQTIVYTADTSYFEELAVFSKGADLLIAECSLYEGMDGKSFGHMNAREAGLLAAEAKQTILTHLPHYGNLQELLQSAQVVGGMAIDLAKPGMTVKF</sequence>
<reference evidence="4" key="1">
    <citation type="journal article" date="2019" name="Int. J. Syst. Evol. Microbiol.">
        <title>The Global Catalogue of Microorganisms (GCM) 10K type strain sequencing project: providing services to taxonomists for standard genome sequencing and annotation.</title>
        <authorList>
            <consortium name="The Broad Institute Genomics Platform"/>
            <consortium name="The Broad Institute Genome Sequencing Center for Infectious Disease"/>
            <person name="Wu L."/>
            <person name="Ma J."/>
        </authorList>
    </citation>
    <scope>NUCLEOTIDE SEQUENCE [LARGE SCALE GENOMIC DNA]</scope>
    <source>
        <strain evidence="4">CGMCC 1.12376</strain>
    </source>
</reference>
<dbReference type="SMART" id="SM00849">
    <property type="entry name" value="Lactamase_B"/>
    <property type="match status" value="1"/>
</dbReference>
<keyword evidence="4" id="KW-1185">Reference proteome</keyword>
<evidence type="ECO:0000313" key="4">
    <source>
        <dbReference type="Proteomes" id="UP001597221"/>
    </source>
</evidence>
<proteinExistence type="predicted"/>
<dbReference type="InterPro" id="IPR036866">
    <property type="entry name" value="RibonucZ/Hydroxyglut_hydro"/>
</dbReference>
<dbReference type="EMBL" id="JBHUDE010000156">
    <property type="protein sequence ID" value="MFD1609407.1"/>
    <property type="molecule type" value="Genomic_DNA"/>
</dbReference>
<evidence type="ECO:0000313" key="3">
    <source>
        <dbReference type="EMBL" id="MFD1609407.1"/>
    </source>
</evidence>
<dbReference type="Gene3D" id="3.60.15.10">
    <property type="entry name" value="Ribonuclease Z/Hydroxyacylglutathione hydrolase-like"/>
    <property type="match status" value="1"/>
</dbReference>
<dbReference type="PANTHER" id="PTHR46018">
    <property type="entry name" value="ZINC PHOSPHODIESTERASE ELAC PROTEIN 1"/>
    <property type="match status" value="1"/>
</dbReference>
<dbReference type="SUPFAM" id="SSF56281">
    <property type="entry name" value="Metallo-hydrolase/oxidoreductase"/>
    <property type="match status" value="1"/>
</dbReference>
<dbReference type="RefSeq" id="WP_379598853.1">
    <property type="nucleotide sequence ID" value="NZ_JBHUDE010000156.1"/>
</dbReference>